<evidence type="ECO:0000256" key="4">
    <source>
        <dbReference type="ARBA" id="ARBA00023125"/>
    </source>
</evidence>
<dbReference type="Gene3D" id="1.10.1740.10">
    <property type="match status" value="1"/>
</dbReference>
<proteinExistence type="inferred from homology"/>
<organism evidence="8 9">
    <name type="scientific">Cryptosporangium minutisporangium</name>
    <dbReference type="NCBI Taxonomy" id="113569"/>
    <lineage>
        <taxon>Bacteria</taxon>
        <taxon>Bacillati</taxon>
        <taxon>Actinomycetota</taxon>
        <taxon>Actinomycetes</taxon>
        <taxon>Cryptosporangiales</taxon>
        <taxon>Cryptosporangiaceae</taxon>
        <taxon>Cryptosporangium</taxon>
    </lineage>
</organism>
<dbReference type="EMBL" id="BAAAYN010000066">
    <property type="protein sequence ID" value="GAA3397447.1"/>
    <property type="molecule type" value="Genomic_DNA"/>
</dbReference>
<dbReference type="InterPro" id="IPR013325">
    <property type="entry name" value="RNA_pol_sigma_r2"/>
</dbReference>
<feature type="region of interest" description="Disordered" evidence="6">
    <location>
        <begin position="42"/>
        <end position="64"/>
    </location>
</feature>
<dbReference type="Pfam" id="PF04542">
    <property type="entry name" value="Sigma70_r2"/>
    <property type="match status" value="1"/>
</dbReference>
<dbReference type="Proteomes" id="UP001501676">
    <property type="component" value="Unassembled WGS sequence"/>
</dbReference>
<dbReference type="InterPro" id="IPR007627">
    <property type="entry name" value="RNA_pol_sigma70_r2"/>
</dbReference>
<dbReference type="PANTHER" id="PTHR43133:SF8">
    <property type="entry name" value="RNA POLYMERASE SIGMA FACTOR HI_1459-RELATED"/>
    <property type="match status" value="1"/>
</dbReference>
<dbReference type="PANTHER" id="PTHR43133">
    <property type="entry name" value="RNA POLYMERASE ECF-TYPE SIGMA FACTO"/>
    <property type="match status" value="1"/>
</dbReference>
<keyword evidence="5" id="KW-0804">Transcription</keyword>
<gene>
    <name evidence="8" type="ORF">GCM10020369_77670</name>
</gene>
<sequence>MTPDPMASASVPRIGLAALPDTAELPQLEPDEVSGLTDLVNEPETEVDESEAGPAIGHRPAGSRRANLAPEEAAMLVSAAAGGDRSAWDALVDAYGGLIWTVARNHRLSSGDAGDVSQTTWLRLVENIDRLSDPSRVGAWLATTARRECLRLLGRAKRTVLSGEELDPATDRLRLATPEADAALLAAEQEAEMRSAFGRLTPRCRELLQLLLLDPAPSYDEISAALDIPIGSIGPTRGRCLEKLRGIVEGTGINPATAGSS</sequence>
<dbReference type="SUPFAM" id="SSF88946">
    <property type="entry name" value="Sigma2 domain of RNA polymerase sigma factors"/>
    <property type="match status" value="1"/>
</dbReference>
<dbReference type="InterPro" id="IPR039425">
    <property type="entry name" value="RNA_pol_sigma-70-like"/>
</dbReference>
<dbReference type="InterPro" id="IPR013324">
    <property type="entry name" value="RNA_pol_sigma_r3/r4-like"/>
</dbReference>
<evidence type="ECO:0000256" key="3">
    <source>
        <dbReference type="ARBA" id="ARBA00023082"/>
    </source>
</evidence>
<dbReference type="NCBIfam" id="TIGR02937">
    <property type="entry name" value="sigma70-ECF"/>
    <property type="match status" value="1"/>
</dbReference>
<feature type="domain" description="RNA polymerase sigma-70 region 2" evidence="7">
    <location>
        <begin position="91"/>
        <end position="159"/>
    </location>
</feature>
<protein>
    <recommendedName>
        <fullName evidence="7">RNA polymerase sigma-70 region 2 domain-containing protein</fullName>
    </recommendedName>
</protein>
<comment type="similarity">
    <text evidence="1">Belongs to the sigma-70 factor family. ECF subfamily.</text>
</comment>
<keyword evidence="9" id="KW-1185">Reference proteome</keyword>
<keyword evidence="3" id="KW-0731">Sigma factor</keyword>
<evidence type="ECO:0000313" key="9">
    <source>
        <dbReference type="Proteomes" id="UP001501676"/>
    </source>
</evidence>
<evidence type="ECO:0000256" key="6">
    <source>
        <dbReference type="SAM" id="MobiDB-lite"/>
    </source>
</evidence>
<keyword evidence="4" id="KW-0238">DNA-binding</keyword>
<comment type="caution">
    <text evidence="8">The sequence shown here is derived from an EMBL/GenBank/DDBJ whole genome shotgun (WGS) entry which is preliminary data.</text>
</comment>
<dbReference type="Gene3D" id="1.10.10.10">
    <property type="entry name" value="Winged helix-like DNA-binding domain superfamily/Winged helix DNA-binding domain"/>
    <property type="match status" value="1"/>
</dbReference>
<evidence type="ECO:0000256" key="1">
    <source>
        <dbReference type="ARBA" id="ARBA00010641"/>
    </source>
</evidence>
<evidence type="ECO:0000256" key="2">
    <source>
        <dbReference type="ARBA" id="ARBA00023015"/>
    </source>
</evidence>
<accession>A0ABP6TBZ5</accession>
<feature type="compositionally biased region" description="Acidic residues" evidence="6">
    <location>
        <begin position="42"/>
        <end position="51"/>
    </location>
</feature>
<dbReference type="InterPro" id="IPR014284">
    <property type="entry name" value="RNA_pol_sigma-70_dom"/>
</dbReference>
<keyword evidence="2" id="KW-0805">Transcription regulation</keyword>
<evidence type="ECO:0000313" key="8">
    <source>
        <dbReference type="EMBL" id="GAA3397447.1"/>
    </source>
</evidence>
<dbReference type="InterPro" id="IPR036388">
    <property type="entry name" value="WH-like_DNA-bd_sf"/>
</dbReference>
<reference evidence="9" key="1">
    <citation type="journal article" date="2019" name="Int. J. Syst. Evol. Microbiol.">
        <title>The Global Catalogue of Microorganisms (GCM) 10K type strain sequencing project: providing services to taxonomists for standard genome sequencing and annotation.</title>
        <authorList>
            <consortium name="The Broad Institute Genomics Platform"/>
            <consortium name="The Broad Institute Genome Sequencing Center for Infectious Disease"/>
            <person name="Wu L."/>
            <person name="Ma J."/>
        </authorList>
    </citation>
    <scope>NUCLEOTIDE SEQUENCE [LARGE SCALE GENOMIC DNA]</scope>
    <source>
        <strain evidence="9">JCM 9458</strain>
    </source>
</reference>
<dbReference type="SUPFAM" id="SSF88659">
    <property type="entry name" value="Sigma3 and sigma4 domains of RNA polymerase sigma factors"/>
    <property type="match status" value="1"/>
</dbReference>
<evidence type="ECO:0000259" key="7">
    <source>
        <dbReference type="Pfam" id="PF04542"/>
    </source>
</evidence>
<name>A0ABP6TBZ5_9ACTN</name>
<evidence type="ECO:0000256" key="5">
    <source>
        <dbReference type="ARBA" id="ARBA00023163"/>
    </source>
</evidence>